<comment type="caution">
    <text evidence="1">The sequence shown here is derived from an EMBL/GenBank/DDBJ whole genome shotgun (WGS) entry which is preliminary data.</text>
</comment>
<protein>
    <submittedName>
        <fullName evidence="1">Uncharacterized protein</fullName>
    </submittedName>
</protein>
<sequence>MFRPPATIALRVQPARQAQREQRVLLALGRHSHVRASRCHLLKVLLCNVSSKALVKSVLPVVVARAVLTALVPGRVAVVHGANVAIPSSAFSAAPAGLLLP</sequence>
<name>A0ABN0AEG1_CORAM</name>
<dbReference type="EMBL" id="ADNS01000013">
    <property type="protein sequence ID" value="EFG81215.1"/>
    <property type="molecule type" value="Genomic_DNA"/>
</dbReference>
<accession>A0ABN0AEG1</accession>
<organism evidence="1 2">
    <name type="scientific">Corynebacterium ammoniagenes DSM 20306</name>
    <dbReference type="NCBI Taxonomy" id="649754"/>
    <lineage>
        <taxon>Bacteria</taxon>
        <taxon>Bacillati</taxon>
        <taxon>Actinomycetota</taxon>
        <taxon>Actinomycetes</taxon>
        <taxon>Mycobacteriales</taxon>
        <taxon>Corynebacteriaceae</taxon>
        <taxon>Corynebacterium</taxon>
    </lineage>
</organism>
<evidence type="ECO:0000313" key="1">
    <source>
        <dbReference type="EMBL" id="EFG81215.1"/>
    </source>
</evidence>
<gene>
    <name evidence="1" type="ORF">HMPREF0281_01650</name>
</gene>
<reference evidence="1 2" key="1">
    <citation type="submission" date="2010-04" db="EMBL/GenBank/DDBJ databases">
        <authorList>
            <person name="Weinstock G."/>
            <person name="Sodergren E."/>
            <person name="Clifton S."/>
            <person name="Fulton L."/>
            <person name="Fulton B."/>
            <person name="Courtney L."/>
            <person name="Fronick C."/>
            <person name="Harrison M."/>
            <person name="Strong C."/>
            <person name="Farmer C."/>
            <person name="Delahaunty K."/>
            <person name="Markovic C."/>
            <person name="Hall O."/>
            <person name="Minx P."/>
            <person name="Tomlinson C."/>
            <person name="Mitreva M."/>
            <person name="Hou S."/>
            <person name="Wollam A."/>
            <person name="Pepin K.H."/>
            <person name="Johnson M."/>
            <person name="Bhonagiri V."/>
            <person name="Zhang X."/>
            <person name="Suruliraj S."/>
            <person name="Warren W."/>
            <person name="Chinwalla A."/>
            <person name="Mardis E.R."/>
            <person name="Wilson R.K."/>
        </authorList>
    </citation>
    <scope>NUCLEOTIDE SEQUENCE [LARGE SCALE GENOMIC DNA]</scope>
    <source>
        <strain evidence="1 2">DSM 20306</strain>
    </source>
</reference>
<dbReference type="Proteomes" id="UP000006015">
    <property type="component" value="Unassembled WGS sequence"/>
</dbReference>
<proteinExistence type="predicted"/>
<keyword evidence="2" id="KW-1185">Reference proteome</keyword>
<evidence type="ECO:0000313" key="2">
    <source>
        <dbReference type="Proteomes" id="UP000006015"/>
    </source>
</evidence>